<evidence type="ECO:0000256" key="5">
    <source>
        <dbReference type="SAM" id="Phobius"/>
    </source>
</evidence>
<evidence type="ECO:0000256" key="1">
    <source>
        <dbReference type="ARBA" id="ARBA00004141"/>
    </source>
</evidence>
<feature type="transmembrane region" description="Helical" evidence="5">
    <location>
        <begin position="67"/>
        <end position="90"/>
    </location>
</feature>
<dbReference type="AlphaFoldDB" id="A0A1F7WU27"/>
<evidence type="ECO:0000313" key="6">
    <source>
        <dbReference type="EMBL" id="OGM06334.1"/>
    </source>
</evidence>
<dbReference type="GO" id="GO:0005886">
    <property type="term" value="C:plasma membrane"/>
    <property type="evidence" value="ECO:0007669"/>
    <property type="project" value="TreeGrafter"/>
</dbReference>
<dbReference type="Proteomes" id="UP000178735">
    <property type="component" value="Unassembled WGS sequence"/>
</dbReference>
<feature type="transmembrane region" description="Helical" evidence="5">
    <location>
        <begin position="231"/>
        <end position="253"/>
    </location>
</feature>
<protein>
    <recommendedName>
        <fullName evidence="8">Formate hydrogenlyase</fullName>
    </recommendedName>
</protein>
<gene>
    <name evidence="6" type="ORF">A2008_02665</name>
</gene>
<feature type="transmembrane region" description="Helical" evidence="5">
    <location>
        <begin position="136"/>
        <end position="155"/>
    </location>
</feature>
<comment type="caution">
    <text evidence="6">The sequence shown here is derived from an EMBL/GenBank/DDBJ whole genome shotgun (WGS) entry which is preliminary data.</text>
</comment>
<dbReference type="InterPro" id="IPR052561">
    <property type="entry name" value="ComplexI_Subunit1"/>
</dbReference>
<evidence type="ECO:0000256" key="2">
    <source>
        <dbReference type="ARBA" id="ARBA00022692"/>
    </source>
</evidence>
<keyword evidence="3 5" id="KW-1133">Transmembrane helix</keyword>
<feature type="transmembrane region" description="Helical" evidence="5">
    <location>
        <begin position="102"/>
        <end position="124"/>
    </location>
</feature>
<sequence>MNTNQEILIISVVQTIVLIALAPLISGVIKKVKAVCQFRQGPPVMQPYYDLIKYLKKDSVVSETASWLFFATPYVMLAAFSLAAFFIPAISYKFSMSPVADIILIFYLLALARFFLTLAAMDTASAFGGMASSREMMVCAIAEPALILSFMSIAITQKSTNLANIMSSAAGKSFMLFSAENLFVFFALFLIVIAETGRVPFDNPATHLELTMIHEGMILEYSGKYLAMIHLAAYIKQALLFTLIVNIFFPYYMMTTYTLAAFSAAAAVFILKILIFSIIVGVFESSISKSRLFQVPDLIGISFVLALTSIITNIVKG</sequence>
<feature type="transmembrane region" description="Helical" evidence="5">
    <location>
        <begin position="6"/>
        <end position="29"/>
    </location>
</feature>
<comment type="subcellular location">
    <subcellularLocation>
        <location evidence="1">Membrane</location>
        <topology evidence="1">Multi-pass membrane protein</topology>
    </subcellularLocation>
</comment>
<dbReference type="STRING" id="1817813.A2008_02665"/>
<evidence type="ECO:0008006" key="8">
    <source>
        <dbReference type="Google" id="ProtNLM"/>
    </source>
</evidence>
<name>A0A1F7WU27_9BACT</name>
<feature type="transmembrane region" description="Helical" evidence="5">
    <location>
        <begin position="175"/>
        <end position="194"/>
    </location>
</feature>
<reference evidence="6 7" key="1">
    <citation type="journal article" date="2016" name="Nat. Commun.">
        <title>Thousands of microbial genomes shed light on interconnected biogeochemical processes in an aquifer system.</title>
        <authorList>
            <person name="Anantharaman K."/>
            <person name="Brown C.T."/>
            <person name="Hug L.A."/>
            <person name="Sharon I."/>
            <person name="Castelle C.J."/>
            <person name="Probst A.J."/>
            <person name="Thomas B.C."/>
            <person name="Singh A."/>
            <person name="Wilkins M.J."/>
            <person name="Karaoz U."/>
            <person name="Brodie E.L."/>
            <person name="Williams K.H."/>
            <person name="Hubbard S.S."/>
            <person name="Banfield J.F."/>
        </authorList>
    </citation>
    <scope>NUCLEOTIDE SEQUENCE [LARGE SCALE GENOMIC DNA]</scope>
</reference>
<dbReference type="Pfam" id="PF00146">
    <property type="entry name" value="NADHdh"/>
    <property type="match status" value="1"/>
</dbReference>
<evidence type="ECO:0000256" key="3">
    <source>
        <dbReference type="ARBA" id="ARBA00022989"/>
    </source>
</evidence>
<organism evidence="6 7">
    <name type="scientific">Candidatus Wallbacteria bacterium GWC2_49_35</name>
    <dbReference type="NCBI Taxonomy" id="1817813"/>
    <lineage>
        <taxon>Bacteria</taxon>
        <taxon>Candidatus Walliibacteriota</taxon>
    </lineage>
</organism>
<dbReference type="PANTHER" id="PTHR43359:SF1">
    <property type="entry name" value="FORMATE HYDROGENLYASE SUBUNIT 4-RELATED"/>
    <property type="match status" value="1"/>
</dbReference>
<proteinExistence type="predicted"/>
<evidence type="ECO:0000313" key="7">
    <source>
        <dbReference type="Proteomes" id="UP000178735"/>
    </source>
</evidence>
<dbReference type="EMBL" id="MGFH01000068">
    <property type="protein sequence ID" value="OGM06334.1"/>
    <property type="molecule type" value="Genomic_DNA"/>
</dbReference>
<accession>A0A1F7WU27</accession>
<dbReference type="PANTHER" id="PTHR43359">
    <property type="entry name" value="FORMATE HYDROGENLYASE SUBUNIT 4"/>
    <property type="match status" value="1"/>
</dbReference>
<keyword evidence="2 5" id="KW-0812">Transmembrane</keyword>
<keyword evidence="4 5" id="KW-0472">Membrane</keyword>
<feature type="transmembrane region" description="Helical" evidence="5">
    <location>
        <begin position="259"/>
        <end position="283"/>
    </location>
</feature>
<evidence type="ECO:0000256" key="4">
    <source>
        <dbReference type="ARBA" id="ARBA00023136"/>
    </source>
</evidence>
<dbReference type="InterPro" id="IPR001694">
    <property type="entry name" value="NADH_UbQ_OxRdtase_su1/FPO"/>
</dbReference>
<feature type="transmembrane region" description="Helical" evidence="5">
    <location>
        <begin position="295"/>
        <end position="315"/>
    </location>
</feature>